<name>A0A915K7P9_ROMCU</name>
<reference evidence="3" key="1">
    <citation type="submission" date="2022-11" db="UniProtKB">
        <authorList>
            <consortium name="WormBaseParasite"/>
        </authorList>
    </citation>
    <scope>IDENTIFICATION</scope>
</reference>
<dbReference type="WBParaSite" id="nRc.2.0.1.t33917-RA">
    <property type="protein sequence ID" value="nRc.2.0.1.t33917-RA"/>
    <property type="gene ID" value="nRc.2.0.1.g33917"/>
</dbReference>
<dbReference type="AlphaFoldDB" id="A0A915K7P9"/>
<protein>
    <submittedName>
        <fullName evidence="3">Reverse transcriptase RNase H-like domain-containing protein</fullName>
    </submittedName>
</protein>
<dbReference type="Proteomes" id="UP000887565">
    <property type="component" value="Unplaced"/>
</dbReference>
<keyword evidence="2" id="KW-1185">Reference proteome</keyword>
<organism evidence="2 3">
    <name type="scientific">Romanomermis culicivorax</name>
    <name type="common">Nematode worm</name>
    <dbReference type="NCBI Taxonomy" id="13658"/>
    <lineage>
        <taxon>Eukaryota</taxon>
        <taxon>Metazoa</taxon>
        <taxon>Ecdysozoa</taxon>
        <taxon>Nematoda</taxon>
        <taxon>Enoplea</taxon>
        <taxon>Dorylaimia</taxon>
        <taxon>Mermithida</taxon>
        <taxon>Mermithoidea</taxon>
        <taxon>Mermithidae</taxon>
        <taxon>Romanomermis</taxon>
    </lineage>
</organism>
<feature type="region of interest" description="Disordered" evidence="1">
    <location>
        <begin position="1"/>
        <end position="25"/>
    </location>
</feature>
<evidence type="ECO:0000313" key="2">
    <source>
        <dbReference type="Proteomes" id="UP000887565"/>
    </source>
</evidence>
<accession>A0A915K7P9</accession>
<evidence type="ECO:0000313" key="3">
    <source>
        <dbReference type="WBParaSite" id="nRc.2.0.1.t33917-RA"/>
    </source>
</evidence>
<proteinExistence type="predicted"/>
<sequence>MPNTSPRKNTKPRSRESRKCSRHPLSSATWSTMVKLNLSSEQKPVQLPLEQFCTKKRATINGLSRTTAVYSLMQKRATAQQNANASPSSTVLECTVNGQKVIIRTDHKPLECLKDEKHCNWGLQCFAIILQDYDYKVEYVKGKENACADFLSRKDDSEQPPIPKTEDLTAEIFQTNFHSAGALSDADLTVPDILPAVPQPPMEINADVNAITQAMTKKIISQPTLSDPIPLAANYALLPVEAITITSHDKVLRAQTADPAITAIVASLQCHSIAKRPPIFFTEDRLLY</sequence>
<evidence type="ECO:0000256" key="1">
    <source>
        <dbReference type="SAM" id="MobiDB-lite"/>
    </source>
</evidence>